<dbReference type="HOGENOM" id="CLU_003016_7_4_1"/>
<name>L1IU09_GUITC</name>
<feature type="non-terminal residue" evidence="2">
    <location>
        <position position="467"/>
    </location>
</feature>
<sequence length="467" mass="52738">KRIFGVLGMVDLSHATYLIIISNYTCTGQLPQGQIFTVTGIEILPVSSGPPIPEDEDEMRNVDDREYSTLRELFSSYQLFFSPDFDVAKSQQRLSFNCSQNISDGFVWNFKILSNLNKGDPPKRFKSGSILVPVVCGFCKIVTTKVKSQSCTLALISRRCRFRSGVRFFSRGVDENGYVSNFVVSEQILVSQGFTSSYELIRGSIPLYWQEREALVTLKPTPTLIQGPHDVAMKKHFAFLNANYGDIGVLNLIDHHGVEGEICKAYGKYMMKEMEENLKVVIYEPFDFHKHCGKSATGESREQITKLLKKIDSLCHNNVHLVQHEESQTAQVRMQQNSFFRVNCIDCLDRTNVLQAAIGKKVLLEQLQRHGLLGERDIDACRYASQHGYDLPFPKLESSFREIWADMGDAISHQYAGTGALKGDFTRSGKRTMTGILADGFANVKRAVQNNFADVYKQRVIDYLQGN</sequence>
<accession>L1IU09</accession>
<dbReference type="GO" id="GO:0005783">
    <property type="term" value="C:endoplasmic reticulum"/>
    <property type="evidence" value="ECO:0007669"/>
    <property type="project" value="TreeGrafter"/>
</dbReference>
<feature type="non-terminal residue" evidence="2">
    <location>
        <position position="1"/>
    </location>
</feature>
<reference evidence="4" key="2">
    <citation type="submission" date="2012-11" db="EMBL/GenBank/DDBJ databases">
        <authorList>
            <person name="Kuo A."/>
            <person name="Curtis B.A."/>
            <person name="Tanifuji G."/>
            <person name="Burki F."/>
            <person name="Gruber A."/>
            <person name="Irimia M."/>
            <person name="Maruyama S."/>
            <person name="Arias M.C."/>
            <person name="Ball S.G."/>
            <person name="Gile G.H."/>
            <person name="Hirakawa Y."/>
            <person name="Hopkins J.F."/>
            <person name="Rensing S.A."/>
            <person name="Schmutz J."/>
            <person name="Symeonidi A."/>
            <person name="Elias M."/>
            <person name="Eveleigh R.J."/>
            <person name="Herman E.K."/>
            <person name="Klute M.J."/>
            <person name="Nakayama T."/>
            <person name="Obornik M."/>
            <person name="Reyes-Prieto A."/>
            <person name="Armbrust E.V."/>
            <person name="Aves S.J."/>
            <person name="Beiko R.G."/>
            <person name="Coutinho P."/>
            <person name="Dacks J.B."/>
            <person name="Durnford D.G."/>
            <person name="Fast N.M."/>
            <person name="Green B.R."/>
            <person name="Grisdale C."/>
            <person name="Hempe F."/>
            <person name="Henrissat B."/>
            <person name="Hoppner M.P."/>
            <person name="Ishida K.-I."/>
            <person name="Kim E."/>
            <person name="Koreny L."/>
            <person name="Kroth P.G."/>
            <person name="Liu Y."/>
            <person name="Malik S.-B."/>
            <person name="Maier U.G."/>
            <person name="McRose D."/>
            <person name="Mock T."/>
            <person name="Neilson J.A."/>
            <person name="Onodera N.T."/>
            <person name="Poole A.M."/>
            <person name="Pritham E.J."/>
            <person name="Richards T.A."/>
            <person name="Rocap G."/>
            <person name="Roy S.W."/>
            <person name="Sarai C."/>
            <person name="Schaack S."/>
            <person name="Shirato S."/>
            <person name="Slamovits C.H."/>
            <person name="Spencer D.F."/>
            <person name="Suzuki S."/>
            <person name="Worden A.Z."/>
            <person name="Zauner S."/>
            <person name="Barry K."/>
            <person name="Bell C."/>
            <person name="Bharti A.K."/>
            <person name="Crow J.A."/>
            <person name="Grimwood J."/>
            <person name="Kramer R."/>
            <person name="Lindquist E."/>
            <person name="Lucas S."/>
            <person name="Salamov A."/>
            <person name="McFadden G.I."/>
            <person name="Lane C.E."/>
            <person name="Keeling P.J."/>
            <person name="Gray M.W."/>
            <person name="Grigoriev I.V."/>
            <person name="Archibald J.M."/>
        </authorList>
    </citation>
    <scope>NUCLEOTIDE SEQUENCE</scope>
    <source>
        <strain evidence="4">CCMP2712</strain>
    </source>
</reference>
<reference evidence="2 4" key="1">
    <citation type="journal article" date="2012" name="Nature">
        <title>Algal genomes reveal evolutionary mosaicism and the fate of nucleomorphs.</title>
        <authorList>
            <consortium name="DOE Joint Genome Institute"/>
            <person name="Curtis B.A."/>
            <person name="Tanifuji G."/>
            <person name="Burki F."/>
            <person name="Gruber A."/>
            <person name="Irimia M."/>
            <person name="Maruyama S."/>
            <person name="Arias M.C."/>
            <person name="Ball S.G."/>
            <person name="Gile G.H."/>
            <person name="Hirakawa Y."/>
            <person name="Hopkins J.F."/>
            <person name="Kuo A."/>
            <person name="Rensing S.A."/>
            <person name="Schmutz J."/>
            <person name="Symeonidi A."/>
            <person name="Elias M."/>
            <person name="Eveleigh R.J."/>
            <person name="Herman E.K."/>
            <person name="Klute M.J."/>
            <person name="Nakayama T."/>
            <person name="Obornik M."/>
            <person name="Reyes-Prieto A."/>
            <person name="Armbrust E.V."/>
            <person name="Aves S.J."/>
            <person name="Beiko R.G."/>
            <person name="Coutinho P."/>
            <person name="Dacks J.B."/>
            <person name="Durnford D.G."/>
            <person name="Fast N.M."/>
            <person name="Green B.R."/>
            <person name="Grisdale C.J."/>
            <person name="Hempel F."/>
            <person name="Henrissat B."/>
            <person name="Hoppner M.P."/>
            <person name="Ishida K."/>
            <person name="Kim E."/>
            <person name="Koreny L."/>
            <person name="Kroth P.G."/>
            <person name="Liu Y."/>
            <person name="Malik S.B."/>
            <person name="Maier U.G."/>
            <person name="McRose D."/>
            <person name="Mock T."/>
            <person name="Neilson J.A."/>
            <person name="Onodera N.T."/>
            <person name="Poole A.M."/>
            <person name="Pritham E.J."/>
            <person name="Richards T.A."/>
            <person name="Rocap G."/>
            <person name="Roy S.W."/>
            <person name="Sarai C."/>
            <person name="Schaack S."/>
            <person name="Shirato S."/>
            <person name="Slamovits C.H."/>
            <person name="Spencer D.F."/>
            <person name="Suzuki S."/>
            <person name="Worden A.Z."/>
            <person name="Zauner S."/>
            <person name="Barry K."/>
            <person name="Bell C."/>
            <person name="Bharti A.K."/>
            <person name="Crow J.A."/>
            <person name="Grimwood J."/>
            <person name="Kramer R."/>
            <person name="Lindquist E."/>
            <person name="Lucas S."/>
            <person name="Salamov A."/>
            <person name="McFadden G.I."/>
            <person name="Lane C.E."/>
            <person name="Keeling P.J."/>
            <person name="Gray M.W."/>
            <person name="Grigoriev I.V."/>
            <person name="Archibald J.M."/>
        </authorList>
    </citation>
    <scope>NUCLEOTIDE SEQUENCE</scope>
    <source>
        <strain evidence="2 4">CCMP2712</strain>
    </source>
</reference>
<organism evidence="2">
    <name type="scientific">Guillardia theta (strain CCMP2712)</name>
    <name type="common">Cryptophyte</name>
    <dbReference type="NCBI Taxonomy" id="905079"/>
    <lineage>
        <taxon>Eukaryota</taxon>
        <taxon>Cryptophyceae</taxon>
        <taxon>Pyrenomonadales</taxon>
        <taxon>Geminigeraceae</taxon>
        <taxon>Guillardia</taxon>
    </lineage>
</organism>
<protein>
    <recommendedName>
        <fullName evidence="1">SAC domain-containing protein</fullName>
    </recommendedName>
</protein>
<evidence type="ECO:0000313" key="3">
    <source>
        <dbReference type="EnsemblProtists" id="EKX39300"/>
    </source>
</evidence>
<dbReference type="InterPro" id="IPR002013">
    <property type="entry name" value="SAC_dom"/>
</dbReference>
<reference evidence="3" key="3">
    <citation type="submission" date="2016-03" db="UniProtKB">
        <authorList>
            <consortium name="EnsemblProtists"/>
        </authorList>
    </citation>
    <scope>IDENTIFICATION</scope>
</reference>
<dbReference type="GeneID" id="17296113"/>
<proteinExistence type="predicted"/>
<dbReference type="PANTHER" id="PTHR45662">
    <property type="entry name" value="PHOSPHATIDYLINOSITIDE PHOSPHATASE SAC1"/>
    <property type="match status" value="1"/>
</dbReference>
<dbReference type="OMA" id="FHQERAN"/>
<evidence type="ECO:0000313" key="4">
    <source>
        <dbReference type="Proteomes" id="UP000011087"/>
    </source>
</evidence>
<dbReference type="PANTHER" id="PTHR45662:SF7">
    <property type="entry name" value="SACI DOMAIN PROTEIN (AFU_ORTHOLOGUE AFUA_1G15890)"/>
    <property type="match status" value="1"/>
</dbReference>
<feature type="domain" description="SAC" evidence="1">
    <location>
        <begin position="70"/>
        <end position="417"/>
    </location>
</feature>
<dbReference type="PaxDb" id="55529-EKX39300"/>
<gene>
    <name evidence="2" type="ORF">GUITHDRAFT_40380</name>
</gene>
<dbReference type="KEGG" id="gtt:GUITHDRAFT_40380"/>
<dbReference type="EMBL" id="JH993040">
    <property type="protein sequence ID" value="EKX39300.1"/>
    <property type="molecule type" value="Genomic_DNA"/>
</dbReference>
<dbReference type="OrthoDB" id="405996at2759"/>
<dbReference type="eggNOG" id="KOG1889">
    <property type="taxonomic scope" value="Eukaryota"/>
</dbReference>
<dbReference type="RefSeq" id="XP_005826280.1">
    <property type="nucleotide sequence ID" value="XM_005826223.1"/>
</dbReference>
<dbReference type="STRING" id="905079.L1IU09"/>
<keyword evidence="4" id="KW-1185">Reference proteome</keyword>
<dbReference type="AlphaFoldDB" id="L1IU09"/>
<dbReference type="Proteomes" id="UP000011087">
    <property type="component" value="Unassembled WGS sequence"/>
</dbReference>
<dbReference type="PROSITE" id="PS50275">
    <property type="entry name" value="SAC"/>
    <property type="match status" value="1"/>
</dbReference>
<evidence type="ECO:0000259" key="1">
    <source>
        <dbReference type="PROSITE" id="PS50275"/>
    </source>
</evidence>
<evidence type="ECO:0000313" key="2">
    <source>
        <dbReference type="EMBL" id="EKX39300.1"/>
    </source>
</evidence>
<dbReference type="Pfam" id="PF02383">
    <property type="entry name" value="Syja_N"/>
    <property type="match status" value="1"/>
</dbReference>
<dbReference type="GO" id="GO:0043812">
    <property type="term" value="F:phosphatidylinositol-4-phosphate phosphatase activity"/>
    <property type="evidence" value="ECO:0007669"/>
    <property type="project" value="TreeGrafter"/>
</dbReference>
<dbReference type="EnsemblProtists" id="EKX39300">
    <property type="protein sequence ID" value="EKX39300"/>
    <property type="gene ID" value="GUITHDRAFT_40380"/>
</dbReference>
<dbReference type="GO" id="GO:0046856">
    <property type="term" value="P:phosphatidylinositol dephosphorylation"/>
    <property type="evidence" value="ECO:0007669"/>
    <property type="project" value="TreeGrafter"/>
</dbReference>